<evidence type="ECO:0000256" key="1">
    <source>
        <dbReference type="ARBA" id="ARBA00001962"/>
    </source>
</evidence>
<dbReference type="EC" id="1.15.1.1" evidence="7"/>
<dbReference type="Gene3D" id="3.55.40.20">
    <property type="entry name" value="Iron/manganese superoxide dismutase, C-terminal domain"/>
    <property type="match status" value="1"/>
</dbReference>
<dbReference type="SUPFAM" id="SSF54719">
    <property type="entry name" value="Fe,Mn superoxide dismutase (SOD), C-terminal domain"/>
    <property type="match status" value="1"/>
</dbReference>
<dbReference type="EMBL" id="JAQMWT010000441">
    <property type="protein sequence ID" value="KAJ8601287.1"/>
    <property type="molecule type" value="Genomic_DNA"/>
</dbReference>
<gene>
    <name evidence="10" type="ORF">CTAYLR_007752</name>
</gene>
<dbReference type="Pfam" id="PF00081">
    <property type="entry name" value="Sod_Fe_N"/>
    <property type="match status" value="1"/>
</dbReference>
<feature type="binding site" evidence="6">
    <location>
        <position position="206"/>
    </location>
    <ligand>
        <name>Mn(2+)</name>
        <dbReference type="ChEBI" id="CHEBI:29035"/>
    </ligand>
</feature>
<feature type="binding site" evidence="6">
    <location>
        <position position="67"/>
    </location>
    <ligand>
        <name>Mn(2+)</name>
        <dbReference type="ChEBI" id="CHEBI:29035"/>
    </ligand>
</feature>
<evidence type="ECO:0000259" key="9">
    <source>
        <dbReference type="Pfam" id="PF02777"/>
    </source>
</evidence>
<dbReference type="GO" id="GO:0046872">
    <property type="term" value="F:metal ion binding"/>
    <property type="evidence" value="ECO:0007669"/>
    <property type="project" value="UniProtKB-KW"/>
</dbReference>
<evidence type="ECO:0000256" key="7">
    <source>
        <dbReference type="RuleBase" id="RU000414"/>
    </source>
</evidence>
<dbReference type="GO" id="GO:0004784">
    <property type="term" value="F:superoxide dismutase activity"/>
    <property type="evidence" value="ECO:0007669"/>
    <property type="project" value="UniProtKB-EC"/>
</dbReference>
<dbReference type="InterPro" id="IPR036324">
    <property type="entry name" value="Mn/Fe_SOD_N_sf"/>
</dbReference>
<comment type="cofactor">
    <cofactor evidence="1">
        <name>Fe cation</name>
        <dbReference type="ChEBI" id="CHEBI:24875"/>
    </cofactor>
</comment>
<comment type="similarity">
    <text evidence="2 7">Belongs to the iron/manganese superoxide dismutase family.</text>
</comment>
<dbReference type="SUPFAM" id="SSF46609">
    <property type="entry name" value="Fe,Mn superoxide dismutase (SOD), N-terminal domain"/>
    <property type="match status" value="1"/>
</dbReference>
<protein>
    <recommendedName>
        <fullName evidence="7">Superoxide dismutase</fullName>
        <ecNumber evidence="7">1.15.1.1</ecNumber>
    </recommendedName>
</protein>
<organism evidence="10 11">
    <name type="scientific">Chrysophaeum taylorii</name>
    <dbReference type="NCBI Taxonomy" id="2483200"/>
    <lineage>
        <taxon>Eukaryota</taxon>
        <taxon>Sar</taxon>
        <taxon>Stramenopiles</taxon>
        <taxon>Ochrophyta</taxon>
        <taxon>Pelagophyceae</taxon>
        <taxon>Pelagomonadales</taxon>
        <taxon>Pelagomonadaceae</taxon>
        <taxon>Chrysophaeum</taxon>
    </lineage>
</organism>
<feature type="domain" description="Manganese/iron superoxide dismutase N-terminal" evidence="8">
    <location>
        <begin position="42"/>
        <end position="124"/>
    </location>
</feature>
<dbReference type="PANTHER" id="PTHR43595">
    <property type="entry name" value="37S RIBOSOMAL PROTEIN S26, MITOCHONDRIAL"/>
    <property type="match status" value="1"/>
</dbReference>
<dbReference type="PRINTS" id="PR01703">
    <property type="entry name" value="MNSODISMTASE"/>
</dbReference>
<evidence type="ECO:0000256" key="4">
    <source>
        <dbReference type="ARBA" id="ARBA00023002"/>
    </source>
</evidence>
<keyword evidence="5" id="KW-0408">Iron</keyword>
<comment type="caution">
    <text evidence="10">The sequence shown here is derived from an EMBL/GenBank/DDBJ whole genome shotgun (WGS) entry which is preliminary data.</text>
</comment>
<evidence type="ECO:0000313" key="10">
    <source>
        <dbReference type="EMBL" id="KAJ8601287.1"/>
    </source>
</evidence>
<dbReference type="Gene3D" id="1.10.287.990">
    <property type="entry name" value="Fe,Mn superoxide dismutase (SOD) domain"/>
    <property type="match status" value="1"/>
</dbReference>
<dbReference type="AlphaFoldDB" id="A0AAD7XH59"/>
<evidence type="ECO:0000256" key="6">
    <source>
        <dbReference type="PIRSR" id="PIRSR000349-1"/>
    </source>
</evidence>
<dbReference type="InterPro" id="IPR019833">
    <property type="entry name" value="Mn/Fe_SOD_BS"/>
</dbReference>
<dbReference type="PANTHER" id="PTHR43595:SF2">
    <property type="entry name" value="SMALL RIBOSOMAL SUBUNIT PROTEIN MS42"/>
    <property type="match status" value="1"/>
</dbReference>
<sequence length="251" mass="27145">MVLFLGLVCGVLALQVDRPVVRRAVGSVATTAATAVVASVYAYELPDLPYPYEALEPSIDAATMKIHHDKHHATYIAGINAALEGKDQPPIADLMKTAISGGVKGVRNSGGGVYNHDFFWMVMAPKGDGGAPSEKLSAAIDKAFGSMDGLKEQWAAAATPAARFGSGWVWLIVDGNTLKITSTPNQDNPLMKGVEGTEGIPILGIDVWEHAYYLKYQNRRPEYVAAWWDVVNWDQVNAWYDDALAGKPPQF</sequence>
<accession>A0AAD7XH59</accession>
<name>A0AAD7XH59_9STRA</name>
<comment type="function">
    <text evidence="7">Destroys radicals which are normally produced within the cells and which are toxic to biological systems.</text>
</comment>
<proteinExistence type="inferred from homology"/>
<dbReference type="PIRSF" id="PIRSF000349">
    <property type="entry name" value="SODismutase"/>
    <property type="match status" value="1"/>
</dbReference>
<evidence type="ECO:0000256" key="5">
    <source>
        <dbReference type="ARBA" id="ARBA00023004"/>
    </source>
</evidence>
<evidence type="ECO:0000313" key="11">
    <source>
        <dbReference type="Proteomes" id="UP001230188"/>
    </source>
</evidence>
<dbReference type="Pfam" id="PF02777">
    <property type="entry name" value="Sod_Fe_C"/>
    <property type="match status" value="1"/>
</dbReference>
<dbReference type="PROSITE" id="PS00088">
    <property type="entry name" value="SOD_MN"/>
    <property type="match status" value="1"/>
</dbReference>
<dbReference type="Proteomes" id="UP001230188">
    <property type="component" value="Unassembled WGS sequence"/>
</dbReference>
<dbReference type="InterPro" id="IPR001189">
    <property type="entry name" value="Mn/Fe_SOD"/>
</dbReference>
<keyword evidence="11" id="KW-1185">Reference proteome</keyword>
<reference evidence="10" key="1">
    <citation type="submission" date="2023-01" db="EMBL/GenBank/DDBJ databases">
        <title>Metagenome sequencing of chrysophaentin producing Chrysophaeum taylorii.</title>
        <authorList>
            <person name="Davison J."/>
            <person name="Bewley C."/>
        </authorList>
    </citation>
    <scope>NUCLEOTIDE SEQUENCE</scope>
    <source>
        <strain evidence="10">NIES-1699</strain>
    </source>
</reference>
<dbReference type="InterPro" id="IPR036314">
    <property type="entry name" value="SOD_C_sf"/>
</dbReference>
<feature type="domain" description="Manganese/iron superoxide dismutase C-terminal" evidence="9">
    <location>
        <begin position="132"/>
        <end position="237"/>
    </location>
</feature>
<evidence type="ECO:0000256" key="2">
    <source>
        <dbReference type="ARBA" id="ARBA00008714"/>
    </source>
</evidence>
<evidence type="ECO:0000256" key="3">
    <source>
        <dbReference type="ARBA" id="ARBA00022723"/>
    </source>
</evidence>
<keyword evidence="3 6" id="KW-0479">Metal-binding</keyword>
<dbReference type="InterPro" id="IPR019832">
    <property type="entry name" value="Mn/Fe_SOD_C"/>
</dbReference>
<dbReference type="InterPro" id="IPR019831">
    <property type="entry name" value="Mn/Fe_SOD_N"/>
</dbReference>
<feature type="binding site" evidence="6">
    <location>
        <position position="210"/>
    </location>
    <ligand>
        <name>Mn(2+)</name>
        <dbReference type="ChEBI" id="CHEBI:29035"/>
    </ligand>
</feature>
<comment type="catalytic activity">
    <reaction evidence="7">
        <text>2 superoxide + 2 H(+) = H2O2 + O2</text>
        <dbReference type="Rhea" id="RHEA:20696"/>
        <dbReference type="ChEBI" id="CHEBI:15378"/>
        <dbReference type="ChEBI" id="CHEBI:15379"/>
        <dbReference type="ChEBI" id="CHEBI:16240"/>
        <dbReference type="ChEBI" id="CHEBI:18421"/>
        <dbReference type="EC" id="1.15.1.1"/>
    </reaction>
</comment>
<keyword evidence="4 7" id="KW-0560">Oxidoreductase</keyword>
<evidence type="ECO:0000259" key="8">
    <source>
        <dbReference type="Pfam" id="PF00081"/>
    </source>
</evidence>
<feature type="binding site" evidence="6">
    <location>
        <position position="116"/>
    </location>
    <ligand>
        <name>Mn(2+)</name>
        <dbReference type="ChEBI" id="CHEBI:29035"/>
    </ligand>
</feature>
<dbReference type="GO" id="GO:0005737">
    <property type="term" value="C:cytoplasm"/>
    <property type="evidence" value="ECO:0007669"/>
    <property type="project" value="TreeGrafter"/>
</dbReference>